<keyword evidence="1" id="KW-0614">Plasmid</keyword>
<protein>
    <submittedName>
        <fullName evidence="1">Preprotein translocase subunit SecA</fullName>
    </submittedName>
</protein>
<dbReference type="Proteomes" id="UP000290482">
    <property type="component" value="Plasmid 3"/>
</dbReference>
<name>A0A448ZZR6_METOS</name>
<evidence type="ECO:0000313" key="1">
    <source>
        <dbReference type="EMBL" id="VEU56723.1"/>
    </source>
</evidence>
<proteinExistence type="predicted"/>
<keyword evidence="2" id="KW-1185">Reference proteome</keyword>
<gene>
    <name evidence="1" type="ORF">NCTC10112_00708</name>
</gene>
<dbReference type="KEGG" id="mob:NCTC10112_00708"/>
<sequence>MYTNLGSKKFKELTNRIALESVVNLMNNYEATPANNYKDSNVSSLLENTNINLKENKQLLDFLNSIFEHEKDKLLMDGKSPEEANKIIEEKKKALIGDFKITVDGDTLTIDNKK</sequence>
<reference evidence="1 2" key="1">
    <citation type="submission" date="2019-01" db="EMBL/GenBank/DDBJ databases">
        <authorList>
            <consortium name="Pathogen Informatics"/>
        </authorList>
    </citation>
    <scope>NUCLEOTIDE SEQUENCE [LARGE SCALE GENOMIC DNA]</scope>
    <source>
        <strain evidence="1 2">NCTC10112</strain>
        <plasmid evidence="2">3</plasmid>
    </source>
</reference>
<dbReference type="AlphaFoldDB" id="A0A448ZZR6"/>
<organism evidence="1 2">
    <name type="scientific">Metamycoplasma orale</name>
    <name type="common">Mycoplasma orale</name>
    <dbReference type="NCBI Taxonomy" id="2121"/>
    <lineage>
        <taxon>Bacteria</taxon>
        <taxon>Bacillati</taxon>
        <taxon>Mycoplasmatota</taxon>
        <taxon>Mycoplasmoidales</taxon>
        <taxon>Metamycoplasmataceae</taxon>
        <taxon>Metamycoplasma</taxon>
    </lineage>
</organism>
<evidence type="ECO:0000313" key="2">
    <source>
        <dbReference type="Proteomes" id="UP000290482"/>
    </source>
</evidence>
<accession>A0A448ZZR6</accession>
<dbReference type="EMBL" id="LR214942">
    <property type="protein sequence ID" value="VEU56723.1"/>
    <property type="molecule type" value="Genomic_DNA"/>
</dbReference>
<geneLocation type="plasmid" evidence="1">
    <name>3</name>
</geneLocation>